<reference evidence="2" key="2">
    <citation type="submission" date="2006-01" db="EMBL/GenBank/DDBJ databases">
        <authorList>
            <person name="Genoscope"/>
        </authorList>
    </citation>
    <scope>NUCLEOTIDE SEQUENCE</scope>
</reference>
<dbReference type="SUPFAM" id="SSF53756">
    <property type="entry name" value="UDP-Glycosyltransferase/glycogen phosphorylase"/>
    <property type="match status" value="1"/>
</dbReference>
<reference evidence="2" key="1">
    <citation type="journal article" date="2006" name="Nature">
        <title>Deciphering the evolution and metabolism of an anammox bacterium from a community genome.</title>
        <authorList>
            <person name="Strous M."/>
            <person name="Pelletier E."/>
            <person name="Mangenot S."/>
            <person name="Rattei T."/>
            <person name="Lehner A."/>
            <person name="Taylor M.W."/>
            <person name="Horn M."/>
            <person name="Daims H."/>
            <person name="Bartol-Mavel D."/>
            <person name="Wincker P."/>
            <person name="Barbe V."/>
            <person name="Fonknechten N."/>
            <person name="Vallenet D."/>
            <person name="Segurens B."/>
            <person name="Schenowitz-Truong C."/>
            <person name="Medigue C."/>
            <person name="Collingro A."/>
            <person name="Snel B."/>
            <person name="Dutilh B.E."/>
            <person name="OpDenCamp H.J.M."/>
            <person name="vanDerDrift C."/>
            <person name="Cirpus I."/>
            <person name="vanDePas-Schoonen K.T."/>
            <person name="Harhangi H.R."/>
            <person name="vanNiftrik L."/>
            <person name="Schmid M."/>
            <person name="Keltjens J."/>
            <person name="vanDeVossenberg J."/>
            <person name="Kartal B."/>
            <person name="Meier H."/>
            <person name="Frishman D."/>
            <person name="Huynen M.A."/>
            <person name="Mewes H."/>
            <person name="Weissenbach J."/>
            <person name="Jetten M.S.M."/>
            <person name="Wagner M."/>
            <person name="LePaslier D."/>
        </authorList>
    </citation>
    <scope>NUCLEOTIDE SEQUENCE</scope>
</reference>
<sequence length="393" mass="46134">MKILWFPRLQFDIDKLHITTWREMCAEIKKLGHDVEIAIAGRQNNEEIFKGKYICIPIIRIKFFRILSFWTTGFFKFITAYFKLNPNVVILDLFTIWFSLPLIFIPPKKRSLIIVDNRTPFYNSTSQESSMRDIVFKFYTRGSYLYCKYFLNGMTVITSYYKQNVCKDFKFDFSAIEVWGSGVDIEKFSPQKHRNNELPFSFKNKFVLMQHGEISYNRGLFETVEAMGLIERKDICLVLIGTSIAGSKAKDDILLLIKKLNLEKNVYILPPVPHAEIPKYINYCDCAIMAYPNIEYWNNNNPIKLLEYLAMGKVLICPDMWTFRDVIGNKKCAYYLKDNSPKSIVEAINYCYGNRKLLEGWGKEGVEVVKGRYTWHNQAKNLLDFIEHLKVKQ</sequence>
<dbReference type="InterPro" id="IPR001296">
    <property type="entry name" value="Glyco_trans_1"/>
</dbReference>
<keyword evidence="2" id="KW-0808">Transferase</keyword>
<dbReference type="AlphaFoldDB" id="Q1Q6V5"/>
<dbReference type="GO" id="GO:0016757">
    <property type="term" value="F:glycosyltransferase activity"/>
    <property type="evidence" value="ECO:0007669"/>
    <property type="project" value="InterPro"/>
</dbReference>
<gene>
    <name evidence="2" type="primary">cotS</name>
    <name evidence="3" type="ORF">KsCSTR_35030</name>
    <name evidence="2" type="ORF">kuste2560</name>
</gene>
<accession>Q1Q6V5</accession>
<dbReference type="Pfam" id="PF00534">
    <property type="entry name" value="Glycos_transf_1"/>
    <property type="match status" value="1"/>
</dbReference>
<dbReference type="EMBL" id="CT573071">
    <property type="protein sequence ID" value="CAJ73308.1"/>
    <property type="molecule type" value="Genomic_DNA"/>
</dbReference>
<evidence type="ECO:0000313" key="2">
    <source>
        <dbReference type="EMBL" id="CAJ73308.1"/>
    </source>
</evidence>
<evidence type="ECO:0000313" key="3">
    <source>
        <dbReference type="EMBL" id="QII12882.1"/>
    </source>
</evidence>
<name>Q1Q6V5_KUEST</name>
<dbReference type="PANTHER" id="PTHR46401:SF8">
    <property type="entry name" value="BLL6006 PROTEIN"/>
    <property type="match status" value="1"/>
</dbReference>
<dbReference type="Gene3D" id="3.40.50.2000">
    <property type="entry name" value="Glycogen Phosphorylase B"/>
    <property type="match status" value="2"/>
</dbReference>
<dbReference type="CAZy" id="GT4">
    <property type="family name" value="Glycosyltransferase Family 4"/>
</dbReference>
<dbReference type="Proteomes" id="UP000501926">
    <property type="component" value="Chromosome"/>
</dbReference>
<dbReference type="EMBL" id="CP049055">
    <property type="protein sequence ID" value="QII12882.1"/>
    <property type="molecule type" value="Genomic_DNA"/>
</dbReference>
<reference evidence="3 4" key="3">
    <citation type="submission" date="2020-02" db="EMBL/GenBank/DDBJ databases">
        <title>Newly sequenced genome of strain CSTR1 showed variability in Candidatus Kuenenia stuttgartiensis genomes.</title>
        <authorList>
            <person name="Ding C."/>
            <person name="Adrian L."/>
        </authorList>
    </citation>
    <scope>NUCLEOTIDE SEQUENCE [LARGE SCALE GENOMIC DNA]</scope>
    <source>
        <strain evidence="3 4">CSTR1</strain>
    </source>
</reference>
<dbReference type="PANTHER" id="PTHR46401">
    <property type="entry name" value="GLYCOSYLTRANSFERASE WBBK-RELATED"/>
    <property type="match status" value="1"/>
</dbReference>
<feature type="domain" description="Glycosyl transferase family 1" evidence="1">
    <location>
        <begin position="202"/>
        <end position="365"/>
    </location>
</feature>
<proteinExistence type="predicted"/>
<organism evidence="2">
    <name type="scientific">Kuenenia stuttgartiensis</name>
    <dbReference type="NCBI Taxonomy" id="174633"/>
    <lineage>
        <taxon>Bacteria</taxon>
        <taxon>Pseudomonadati</taxon>
        <taxon>Planctomycetota</taxon>
        <taxon>Candidatus Brocadiia</taxon>
        <taxon>Candidatus Brocadiales</taxon>
        <taxon>Candidatus Brocadiaceae</taxon>
        <taxon>Candidatus Kuenenia</taxon>
    </lineage>
</organism>
<protein>
    <submittedName>
        <fullName evidence="3">Putative glycosyl transferase protein cotS</fullName>
    </submittedName>
    <submittedName>
        <fullName evidence="2">Similar to glycosyl transferase protein cotS</fullName>
    </submittedName>
</protein>
<evidence type="ECO:0000259" key="1">
    <source>
        <dbReference type="Pfam" id="PF00534"/>
    </source>
</evidence>
<dbReference type="RefSeq" id="WP_164995249.1">
    <property type="nucleotide sequence ID" value="NZ_CP049055.1"/>
</dbReference>
<evidence type="ECO:0000313" key="4">
    <source>
        <dbReference type="Proteomes" id="UP000501926"/>
    </source>
</evidence>